<comment type="caution">
    <text evidence="20">The sequence shown here is derived from an EMBL/GenBank/DDBJ whole genome shotgun (WGS) entry which is preliminary data.</text>
</comment>
<dbReference type="RefSeq" id="WP_005872778.1">
    <property type="nucleotide sequence ID" value="NZ_ACYG01000030.1"/>
</dbReference>
<feature type="transmembrane region" description="Helical" evidence="19">
    <location>
        <begin position="127"/>
        <end position="147"/>
    </location>
</feature>
<evidence type="ECO:0000256" key="9">
    <source>
        <dbReference type="ARBA" id="ARBA00022516"/>
    </source>
</evidence>
<dbReference type="AlphaFoldDB" id="C8PKH0"/>
<evidence type="ECO:0000256" key="15">
    <source>
        <dbReference type="ARBA" id="ARBA00023136"/>
    </source>
</evidence>
<dbReference type="InterPro" id="IPR000374">
    <property type="entry name" value="PC_trans"/>
</dbReference>
<feature type="transmembrane region" description="Helical" evidence="19">
    <location>
        <begin position="29"/>
        <end position="48"/>
    </location>
</feature>
<feature type="transmembrane region" description="Helical" evidence="19">
    <location>
        <begin position="77"/>
        <end position="96"/>
    </location>
</feature>
<dbReference type="STRING" id="824.CGRAC_2126"/>
<evidence type="ECO:0000256" key="7">
    <source>
        <dbReference type="ARBA" id="ARBA00019373"/>
    </source>
</evidence>
<feature type="transmembrane region" description="Helical" evidence="19">
    <location>
        <begin position="168"/>
        <end position="186"/>
    </location>
</feature>
<comment type="catalytic activity">
    <reaction evidence="1 18">
        <text>a 1,2-diacyl-sn-glycero-3-phosphate + CTP + H(+) = a CDP-1,2-diacyl-sn-glycerol + diphosphate</text>
        <dbReference type="Rhea" id="RHEA:16229"/>
        <dbReference type="ChEBI" id="CHEBI:15378"/>
        <dbReference type="ChEBI" id="CHEBI:33019"/>
        <dbReference type="ChEBI" id="CHEBI:37563"/>
        <dbReference type="ChEBI" id="CHEBI:58332"/>
        <dbReference type="ChEBI" id="CHEBI:58608"/>
        <dbReference type="EC" id="2.7.7.41"/>
    </reaction>
</comment>
<feature type="transmembrane region" description="Helical" evidence="19">
    <location>
        <begin position="103"/>
        <end position="121"/>
    </location>
</feature>
<dbReference type="OrthoDB" id="9799199at2"/>
<evidence type="ECO:0000256" key="2">
    <source>
        <dbReference type="ARBA" id="ARBA00004651"/>
    </source>
</evidence>
<sequence length="254" mass="27837">MKQRIITASILLAVFLALILINARWLNFAVFALILVLAFFESLKLWGLEETSKKWLALAIAFFALLPFTQTDEPFVSALKVSILMILCVASVVAFTKGPSLKITLPFIYPVAPIFFMWAAYDDFGEVFHFVWLIFIIVASDSGAYFIGRAFGKTPLSASSPNKTVEGVLGGLALALIVSLIYARIFTNMPPLEILGKTIIIAIFGVFGDLFESYLKRAAGLKDSGALFPGHGGILDRIDGYMFGAIAMAIVYSW</sequence>
<keyword evidence="13 19" id="KW-1133">Transmembrane helix</keyword>
<dbReference type="PANTHER" id="PTHR46382:SF1">
    <property type="entry name" value="PHOSPHATIDATE CYTIDYLYLTRANSFERASE"/>
    <property type="match status" value="1"/>
</dbReference>
<accession>C8PKH0</accession>
<reference evidence="20 21" key="1">
    <citation type="submission" date="2009-07" db="EMBL/GenBank/DDBJ databases">
        <authorList>
            <person name="Madupu R."/>
            <person name="Sebastian Y."/>
            <person name="Durkin A.S."/>
            <person name="Torralba M."/>
            <person name="Methe B."/>
            <person name="Sutton G.G."/>
            <person name="Strausberg R.L."/>
            <person name="Nelson K.E."/>
        </authorList>
    </citation>
    <scope>NUCLEOTIDE SEQUENCE [LARGE SCALE GENOMIC DNA]</scope>
    <source>
        <strain evidence="20 21">RM3268</strain>
    </source>
</reference>
<evidence type="ECO:0000313" key="21">
    <source>
        <dbReference type="Proteomes" id="UP000005709"/>
    </source>
</evidence>
<evidence type="ECO:0000256" key="16">
    <source>
        <dbReference type="ARBA" id="ARBA00023209"/>
    </source>
</evidence>
<evidence type="ECO:0000256" key="18">
    <source>
        <dbReference type="RuleBase" id="RU003938"/>
    </source>
</evidence>
<dbReference type="EMBL" id="ACYG01000030">
    <property type="protein sequence ID" value="EEV16579.1"/>
    <property type="molecule type" value="Genomic_DNA"/>
</dbReference>
<keyword evidence="16" id="KW-0594">Phospholipid biosynthesis</keyword>
<dbReference type="eggNOG" id="COG4589">
    <property type="taxonomic scope" value="Bacteria"/>
</dbReference>
<keyword evidence="12 18" id="KW-0548">Nucleotidyltransferase</keyword>
<evidence type="ECO:0000256" key="5">
    <source>
        <dbReference type="ARBA" id="ARBA00010185"/>
    </source>
</evidence>
<dbReference type="UniPathway" id="UPA00557">
    <property type="reaction ID" value="UER00614"/>
</dbReference>
<gene>
    <name evidence="20" type="primary">cdsA</name>
    <name evidence="20" type="ORF">CAMGR0001_0191</name>
</gene>
<evidence type="ECO:0000256" key="3">
    <source>
        <dbReference type="ARBA" id="ARBA00005119"/>
    </source>
</evidence>
<keyword evidence="14" id="KW-0443">Lipid metabolism</keyword>
<feature type="transmembrane region" description="Helical" evidence="19">
    <location>
        <begin position="192"/>
        <end position="211"/>
    </location>
</feature>
<feature type="transmembrane region" description="Helical" evidence="19">
    <location>
        <begin position="55"/>
        <end position="71"/>
    </location>
</feature>
<keyword evidence="9" id="KW-0444">Lipid biosynthesis</keyword>
<evidence type="ECO:0000256" key="17">
    <source>
        <dbReference type="ARBA" id="ARBA00023264"/>
    </source>
</evidence>
<dbReference type="Pfam" id="PF01148">
    <property type="entry name" value="CTP_transf_1"/>
    <property type="match status" value="1"/>
</dbReference>
<protein>
    <recommendedName>
        <fullName evidence="7 18">Phosphatidate cytidylyltransferase</fullName>
        <ecNumber evidence="6 18">2.7.7.41</ecNumber>
    </recommendedName>
</protein>
<evidence type="ECO:0000256" key="6">
    <source>
        <dbReference type="ARBA" id="ARBA00012487"/>
    </source>
</evidence>
<comment type="subcellular location">
    <subcellularLocation>
        <location evidence="2">Cell membrane</location>
        <topology evidence="2">Multi-pass membrane protein</topology>
    </subcellularLocation>
</comment>
<evidence type="ECO:0000313" key="20">
    <source>
        <dbReference type="EMBL" id="EEV16579.1"/>
    </source>
</evidence>
<name>C8PKH0_9BACT</name>
<comment type="pathway">
    <text evidence="4">Lipid metabolism.</text>
</comment>
<comment type="similarity">
    <text evidence="5 18">Belongs to the CDS family.</text>
</comment>
<dbReference type="Proteomes" id="UP000005709">
    <property type="component" value="Unassembled WGS sequence"/>
</dbReference>
<keyword evidence="17" id="KW-1208">Phospholipid metabolism</keyword>
<evidence type="ECO:0000256" key="13">
    <source>
        <dbReference type="ARBA" id="ARBA00022989"/>
    </source>
</evidence>
<evidence type="ECO:0000256" key="8">
    <source>
        <dbReference type="ARBA" id="ARBA00022475"/>
    </source>
</evidence>
<dbReference type="GO" id="GO:0005886">
    <property type="term" value="C:plasma membrane"/>
    <property type="evidence" value="ECO:0007669"/>
    <property type="project" value="UniProtKB-SubCell"/>
</dbReference>
<keyword evidence="10 18" id="KW-0808">Transferase</keyword>
<dbReference type="GO" id="GO:0004605">
    <property type="term" value="F:phosphatidate cytidylyltransferase activity"/>
    <property type="evidence" value="ECO:0007669"/>
    <property type="project" value="UniProtKB-EC"/>
</dbReference>
<proteinExistence type="inferred from homology"/>
<evidence type="ECO:0000256" key="11">
    <source>
        <dbReference type="ARBA" id="ARBA00022692"/>
    </source>
</evidence>
<evidence type="ECO:0000256" key="4">
    <source>
        <dbReference type="ARBA" id="ARBA00005189"/>
    </source>
</evidence>
<evidence type="ECO:0000256" key="19">
    <source>
        <dbReference type="SAM" id="Phobius"/>
    </source>
</evidence>
<evidence type="ECO:0000256" key="10">
    <source>
        <dbReference type="ARBA" id="ARBA00022679"/>
    </source>
</evidence>
<keyword evidence="15 19" id="KW-0472">Membrane</keyword>
<keyword evidence="21" id="KW-1185">Reference proteome</keyword>
<comment type="pathway">
    <text evidence="3 18">Phospholipid metabolism; CDP-diacylglycerol biosynthesis; CDP-diacylglycerol from sn-glycerol 3-phosphate: step 3/3.</text>
</comment>
<evidence type="ECO:0000256" key="1">
    <source>
        <dbReference type="ARBA" id="ARBA00001698"/>
    </source>
</evidence>
<dbReference type="PANTHER" id="PTHR46382">
    <property type="entry name" value="PHOSPHATIDATE CYTIDYLYLTRANSFERASE"/>
    <property type="match status" value="1"/>
</dbReference>
<evidence type="ECO:0000256" key="12">
    <source>
        <dbReference type="ARBA" id="ARBA00022695"/>
    </source>
</evidence>
<keyword evidence="11 18" id="KW-0812">Transmembrane</keyword>
<feature type="transmembrane region" description="Helical" evidence="19">
    <location>
        <begin position="5"/>
        <end position="23"/>
    </location>
</feature>
<dbReference type="GO" id="GO:0016024">
    <property type="term" value="P:CDP-diacylglycerol biosynthetic process"/>
    <property type="evidence" value="ECO:0007669"/>
    <property type="project" value="UniProtKB-UniPathway"/>
</dbReference>
<dbReference type="EC" id="2.7.7.41" evidence="6 18"/>
<evidence type="ECO:0000256" key="14">
    <source>
        <dbReference type="ARBA" id="ARBA00023098"/>
    </source>
</evidence>
<dbReference type="PROSITE" id="PS01315">
    <property type="entry name" value="CDS"/>
    <property type="match status" value="1"/>
</dbReference>
<organism evidence="20 21">
    <name type="scientific">Campylobacter gracilis RM3268</name>
    <dbReference type="NCBI Taxonomy" id="553220"/>
    <lineage>
        <taxon>Bacteria</taxon>
        <taxon>Pseudomonadati</taxon>
        <taxon>Campylobacterota</taxon>
        <taxon>Epsilonproteobacteria</taxon>
        <taxon>Campylobacterales</taxon>
        <taxon>Campylobacteraceae</taxon>
        <taxon>Campylobacter</taxon>
    </lineage>
</organism>
<keyword evidence="8" id="KW-1003">Cell membrane</keyword>